<evidence type="ECO:0000313" key="5">
    <source>
        <dbReference type="Proteomes" id="UP000050580"/>
    </source>
</evidence>
<dbReference type="PANTHER" id="PTHR46928:SF1">
    <property type="entry name" value="MESENCHYME-SPECIFIC CELL SURFACE GLYCOPROTEIN"/>
    <property type="match status" value="1"/>
</dbReference>
<accession>A0A0U1PYL2</accession>
<evidence type="ECO:0000259" key="3">
    <source>
        <dbReference type="Pfam" id="PF22494"/>
    </source>
</evidence>
<organism evidence="4 5">
    <name type="scientific">Lampropedia cohaerens</name>
    <dbReference type="NCBI Taxonomy" id="1610491"/>
    <lineage>
        <taxon>Bacteria</taxon>
        <taxon>Pseudomonadati</taxon>
        <taxon>Pseudomonadota</taxon>
        <taxon>Betaproteobacteria</taxon>
        <taxon>Burkholderiales</taxon>
        <taxon>Comamonadaceae</taxon>
        <taxon>Lampropedia</taxon>
    </lineage>
</organism>
<feature type="domain" description="Choice-of-anchor I" evidence="3">
    <location>
        <begin position="87"/>
        <end position="368"/>
    </location>
</feature>
<keyword evidence="5" id="KW-1185">Reference proteome</keyword>
<evidence type="ECO:0000313" key="4">
    <source>
        <dbReference type="EMBL" id="KKW67556.1"/>
    </source>
</evidence>
<keyword evidence="2" id="KW-0732">Signal</keyword>
<dbReference type="InterPro" id="IPR052956">
    <property type="entry name" value="Mesenchyme-surface_protein"/>
</dbReference>
<dbReference type="InterPro" id="IPR011044">
    <property type="entry name" value="Quino_amine_DH_bsu"/>
</dbReference>
<dbReference type="RefSeq" id="WP_046742248.1">
    <property type="nucleotide sequence ID" value="NZ_LBNQ01000032.1"/>
</dbReference>
<evidence type="ECO:0000256" key="1">
    <source>
        <dbReference type="SAM" id="MobiDB-lite"/>
    </source>
</evidence>
<dbReference type="Proteomes" id="UP000050580">
    <property type="component" value="Unassembled WGS sequence"/>
</dbReference>
<dbReference type="Gene3D" id="2.130.10.10">
    <property type="entry name" value="YVTN repeat-like/Quinoprotein amine dehydrogenase"/>
    <property type="match status" value="1"/>
</dbReference>
<dbReference type="InterPro" id="IPR055188">
    <property type="entry name" value="Choice_anch_I"/>
</dbReference>
<feature type="chain" id="PRO_5006713010" evidence="2">
    <location>
        <begin position="31"/>
        <end position="667"/>
    </location>
</feature>
<dbReference type="Pfam" id="PF22494">
    <property type="entry name" value="choice_anch_I"/>
    <property type="match status" value="2"/>
</dbReference>
<dbReference type="PATRIC" id="fig|1610491.3.peg.2171"/>
<protein>
    <submittedName>
        <fullName evidence="4">Alkaline phosphatase</fullName>
    </submittedName>
</protein>
<feature type="region of interest" description="Disordered" evidence="1">
    <location>
        <begin position="32"/>
        <end position="67"/>
    </location>
</feature>
<name>A0A0U1PYL2_9BURK</name>
<evidence type="ECO:0000256" key="2">
    <source>
        <dbReference type="SAM" id="SignalP"/>
    </source>
</evidence>
<dbReference type="AlphaFoldDB" id="A0A0U1PYL2"/>
<gene>
    <name evidence="4" type="ORF">AAV94_10215</name>
</gene>
<sequence length="667" mass="70888">MPTTHLFPHASMLRLTLVAAAVSIALTACGGGDDDEGIVPPPPVVNPGDNDNGGGSEPAPQPPAEVTPGTVELELIGRYASGVFGKSAAEIPAFDAASKRAFIVNSDAGALDVLDLSDPSNPRRIDTLHSEAILAGSSVNSVASHNGLVAIAIEAANKTDKGHVALYQAADLQLLGQVEVGALPDNLVFTPDGNTLLVANEGEPSDDYQIDPEGSVTVIDIRVPTSLSARTAGFSHFNSQADALRAKGVRIFGPNATVAQDVEPEYIAVSADSSTAWVALQENNALAKLDIASATITDILPLGYKDHGNPRNAIDVSDGDGDAELIEVDIKPWPGLVGMYMPDGIATYTAPDGKTYIITANEGDARAWGEEDADYIAGDASKGFVEQWRVKHLVHKNGFDRRAGDDLPPQLRALAAGALLNPEVFAYCGATPGDPGDCRDDTELGRLTVTWTEGYRKDATGNPVMFNAQGQEDPNGDRLMYDQLYAFGARSIAIWDENVELIWESGAQFERFIANQIPTRNGKWCTLFNGDKQVDCVTFFNANHEEGASLDNRSDNKGPEPEGVTVGVIGEKTFAFVGLERFGGVMVYDVTNPRNPTLEDYINTRTDWTTADLDALDWPTEGDAVGDLGPEGLVFVPAQDSPNGEPLLLVGNEVSGTTSIFKLNLQD</sequence>
<feature type="domain" description="Choice-of-anchor I" evidence="3">
    <location>
        <begin position="461"/>
        <end position="662"/>
    </location>
</feature>
<proteinExistence type="predicted"/>
<dbReference type="NCBIfam" id="NF038117">
    <property type="entry name" value="choice_anch_I"/>
    <property type="match status" value="1"/>
</dbReference>
<dbReference type="InterPro" id="IPR015943">
    <property type="entry name" value="WD40/YVTN_repeat-like_dom_sf"/>
</dbReference>
<feature type="signal peptide" evidence="2">
    <location>
        <begin position="1"/>
        <end position="30"/>
    </location>
</feature>
<comment type="caution">
    <text evidence="4">The sequence shown here is derived from an EMBL/GenBank/DDBJ whole genome shotgun (WGS) entry which is preliminary data.</text>
</comment>
<dbReference type="STRING" id="1610491.AAV94_10215"/>
<dbReference type="EMBL" id="LBNQ01000032">
    <property type="protein sequence ID" value="KKW67556.1"/>
    <property type="molecule type" value="Genomic_DNA"/>
</dbReference>
<dbReference type="PANTHER" id="PTHR46928">
    <property type="entry name" value="MESENCHYME-SPECIFIC CELL SURFACE GLYCOPROTEIN"/>
    <property type="match status" value="1"/>
</dbReference>
<reference evidence="4 5" key="1">
    <citation type="submission" date="2015-05" db="EMBL/GenBank/DDBJ databases">
        <title>Draft genome sequence of Lampropedia sp. CT6, isolated from the microbial mat of a hot water spring, located at Manikaran, India.</title>
        <authorList>
            <person name="Tripathi C."/>
            <person name="Rani P."/>
            <person name="Mahato N.K."/>
            <person name="Lal R."/>
        </authorList>
    </citation>
    <scope>NUCLEOTIDE SEQUENCE [LARGE SCALE GENOMIC DNA]</scope>
    <source>
        <strain evidence="4 5">CT6</strain>
    </source>
</reference>
<dbReference type="SUPFAM" id="SSF50969">
    <property type="entry name" value="YVTN repeat-like/Quinoprotein amine dehydrogenase"/>
    <property type="match status" value="1"/>
</dbReference>